<keyword evidence="2" id="KW-0812">Transmembrane</keyword>
<sequence>MPAKLVRVSGIAAFVLGASFALTPLAAVAEPEPEPPSLPGINQCDEGSDCGKPKPPEHCKPEECPPPPCKPGECEEVKPPPEVAPPPAAPPEQAPAPAPAPPPQQQAPAPQQSPQQQRPQVSPTQQKPTHVPTAKPQMPKPTQQVPQVEHKPTGGVQAGGGATAQENTDNSGPLLAVSGLALTALAAGGAHLYRRRSADQRS</sequence>
<feature type="compositionally biased region" description="Pro residues" evidence="1">
    <location>
        <begin position="80"/>
        <end position="105"/>
    </location>
</feature>
<keyword evidence="2" id="KW-1133">Transmembrane helix</keyword>
<evidence type="ECO:0000256" key="3">
    <source>
        <dbReference type="SAM" id="SignalP"/>
    </source>
</evidence>
<protein>
    <recommendedName>
        <fullName evidence="6">LPXTG-motif cell wall-anchored protein</fullName>
    </recommendedName>
</protein>
<dbReference type="RefSeq" id="WP_270953644.1">
    <property type="nucleotide sequence ID" value="NZ_JAQGLA010000101.1"/>
</dbReference>
<keyword evidence="3" id="KW-0732">Signal</keyword>
<feature type="chain" id="PRO_5047372884" description="LPXTG-motif cell wall-anchored protein" evidence="3">
    <location>
        <begin position="30"/>
        <end position="202"/>
    </location>
</feature>
<feature type="signal peptide" evidence="3">
    <location>
        <begin position="1"/>
        <end position="29"/>
    </location>
</feature>
<feature type="compositionally biased region" description="Low complexity" evidence="1">
    <location>
        <begin position="106"/>
        <end position="127"/>
    </location>
</feature>
<dbReference type="EMBL" id="JAQGLA010000101">
    <property type="protein sequence ID" value="MDA3630443.1"/>
    <property type="molecule type" value="Genomic_DNA"/>
</dbReference>
<feature type="compositionally biased region" description="Basic and acidic residues" evidence="1">
    <location>
        <begin position="49"/>
        <end position="63"/>
    </location>
</feature>
<accession>A0ABT4V936</accession>
<evidence type="ECO:0000256" key="1">
    <source>
        <dbReference type="SAM" id="MobiDB-lite"/>
    </source>
</evidence>
<comment type="caution">
    <text evidence="4">The sequence shown here is derived from an EMBL/GenBank/DDBJ whole genome shotgun (WGS) entry which is preliminary data.</text>
</comment>
<feature type="transmembrane region" description="Helical" evidence="2">
    <location>
        <begin position="174"/>
        <end position="193"/>
    </location>
</feature>
<dbReference type="Proteomes" id="UP001210380">
    <property type="component" value="Unassembled WGS sequence"/>
</dbReference>
<evidence type="ECO:0000313" key="5">
    <source>
        <dbReference type="Proteomes" id="UP001210380"/>
    </source>
</evidence>
<name>A0ABT4V936_9PSEU</name>
<feature type="region of interest" description="Disordered" evidence="1">
    <location>
        <begin position="29"/>
        <end position="174"/>
    </location>
</feature>
<evidence type="ECO:0008006" key="6">
    <source>
        <dbReference type="Google" id="ProtNLM"/>
    </source>
</evidence>
<keyword evidence="2" id="KW-0472">Membrane</keyword>
<organism evidence="4 5">
    <name type="scientific">Saccharopolyspora oryzae</name>
    <dbReference type="NCBI Taxonomy" id="2997343"/>
    <lineage>
        <taxon>Bacteria</taxon>
        <taxon>Bacillati</taxon>
        <taxon>Actinomycetota</taxon>
        <taxon>Actinomycetes</taxon>
        <taxon>Pseudonocardiales</taxon>
        <taxon>Pseudonocardiaceae</taxon>
        <taxon>Saccharopolyspora</taxon>
    </lineage>
</organism>
<reference evidence="4 5" key="1">
    <citation type="submission" date="2022-11" db="EMBL/GenBank/DDBJ databases">
        <title>Draft genome sequence of Saccharopolyspora sp. WRP15-2 isolated from rhizosphere soils of wild rice in Thailand.</title>
        <authorList>
            <person name="Duangmal K."/>
            <person name="Kammanee S."/>
            <person name="Muangham S."/>
        </authorList>
    </citation>
    <scope>NUCLEOTIDE SEQUENCE [LARGE SCALE GENOMIC DNA]</scope>
    <source>
        <strain evidence="4 5">WRP15-2</strain>
    </source>
</reference>
<evidence type="ECO:0000256" key="2">
    <source>
        <dbReference type="SAM" id="Phobius"/>
    </source>
</evidence>
<keyword evidence="5" id="KW-1185">Reference proteome</keyword>
<proteinExistence type="predicted"/>
<evidence type="ECO:0000313" key="4">
    <source>
        <dbReference type="EMBL" id="MDA3630443.1"/>
    </source>
</evidence>
<dbReference type="PRINTS" id="PR01217">
    <property type="entry name" value="PRICHEXTENSN"/>
</dbReference>
<gene>
    <name evidence="4" type="ORF">OU415_33795</name>
</gene>